<dbReference type="InterPro" id="IPR023214">
    <property type="entry name" value="HAD_sf"/>
</dbReference>
<dbReference type="Pfam" id="PF13419">
    <property type="entry name" value="HAD_2"/>
    <property type="match status" value="1"/>
</dbReference>
<proteinExistence type="predicted"/>
<dbReference type="Proteomes" id="UP000823868">
    <property type="component" value="Unassembled WGS sequence"/>
</dbReference>
<organism evidence="1 2">
    <name type="scientific">Candidatus Flavonifractor merdigallinarum</name>
    <dbReference type="NCBI Taxonomy" id="2838589"/>
    <lineage>
        <taxon>Bacteria</taxon>
        <taxon>Bacillati</taxon>
        <taxon>Bacillota</taxon>
        <taxon>Clostridia</taxon>
        <taxon>Eubacteriales</taxon>
        <taxon>Oscillospiraceae</taxon>
        <taxon>Flavonifractor</taxon>
    </lineage>
</organism>
<evidence type="ECO:0000313" key="1">
    <source>
        <dbReference type="EMBL" id="HIY21981.1"/>
    </source>
</evidence>
<dbReference type="Gene3D" id="1.10.150.240">
    <property type="entry name" value="Putative phosphatase, domain 2"/>
    <property type="match status" value="1"/>
</dbReference>
<keyword evidence="1" id="KW-0378">Hydrolase</keyword>
<dbReference type="PANTHER" id="PTHR43434:SF1">
    <property type="entry name" value="PHOSPHOGLYCOLATE PHOSPHATASE"/>
    <property type="match status" value="1"/>
</dbReference>
<dbReference type="InterPro" id="IPR041492">
    <property type="entry name" value="HAD_2"/>
</dbReference>
<dbReference type="SFLD" id="SFLDS00003">
    <property type="entry name" value="Haloacid_Dehalogenase"/>
    <property type="match status" value="1"/>
</dbReference>
<dbReference type="AlphaFoldDB" id="A0A9D1Y9L2"/>
<evidence type="ECO:0000313" key="2">
    <source>
        <dbReference type="Proteomes" id="UP000823868"/>
    </source>
</evidence>
<sequence>MQYRAVLFDFDFTLADASEAILAGFQHGFSTMGLPDPDPDAVRRTIGIPLEDAFTLLTGHKDEEERQHFRALFTEVAAPMQVEVTRLFPGAEELLRALQAAGIPAALVSTKRAQTLRQVLAPRGLLPLFASITGGEMVSRQKPDPEGLLAAVAALGFTPDQVLYCGDTVIDAETAQRAGANFCAVLNGTTPASDFAPFPTAHIAPDLMDLRRWLDLDDSEH</sequence>
<dbReference type="InterPro" id="IPR050155">
    <property type="entry name" value="HAD-like_hydrolase_sf"/>
</dbReference>
<comment type="caution">
    <text evidence="1">The sequence shown here is derived from an EMBL/GenBank/DDBJ whole genome shotgun (WGS) entry which is preliminary data.</text>
</comment>
<dbReference type="NCBIfam" id="TIGR01549">
    <property type="entry name" value="HAD-SF-IA-v1"/>
    <property type="match status" value="1"/>
</dbReference>
<accession>A0A9D1Y9L2</accession>
<dbReference type="InterPro" id="IPR036412">
    <property type="entry name" value="HAD-like_sf"/>
</dbReference>
<dbReference type="GO" id="GO:0008967">
    <property type="term" value="F:phosphoglycolate phosphatase activity"/>
    <property type="evidence" value="ECO:0007669"/>
    <property type="project" value="TreeGrafter"/>
</dbReference>
<dbReference type="PANTHER" id="PTHR43434">
    <property type="entry name" value="PHOSPHOGLYCOLATE PHOSPHATASE"/>
    <property type="match status" value="1"/>
</dbReference>
<dbReference type="GO" id="GO:0006281">
    <property type="term" value="P:DNA repair"/>
    <property type="evidence" value="ECO:0007669"/>
    <property type="project" value="TreeGrafter"/>
</dbReference>
<dbReference type="SFLD" id="SFLDG01129">
    <property type="entry name" value="C1.5:_HAD__Beta-PGM__Phosphata"/>
    <property type="match status" value="1"/>
</dbReference>
<dbReference type="SFLD" id="SFLDG01135">
    <property type="entry name" value="C1.5.6:_HAD__Beta-PGM__Phospha"/>
    <property type="match status" value="1"/>
</dbReference>
<dbReference type="InterPro" id="IPR006439">
    <property type="entry name" value="HAD-SF_hydro_IA"/>
</dbReference>
<reference evidence="1" key="1">
    <citation type="journal article" date="2021" name="PeerJ">
        <title>Extensive microbial diversity within the chicken gut microbiome revealed by metagenomics and culture.</title>
        <authorList>
            <person name="Gilroy R."/>
            <person name="Ravi A."/>
            <person name="Getino M."/>
            <person name="Pursley I."/>
            <person name="Horton D.L."/>
            <person name="Alikhan N.F."/>
            <person name="Baker D."/>
            <person name="Gharbi K."/>
            <person name="Hall N."/>
            <person name="Watson M."/>
            <person name="Adriaenssens E.M."/>
            <person name="Foster-Nyarko E."/>
            <person name="Jarju S."/>
            <person name="Secka A."/>
            <person name="Antonio M."/>
            <person name="Oren A."/>
            <person name="Chaudhuri R.R."/>
            <person name="La Ragione R."/>
            <person name="Hildebrand F."/>
            <person name="Pallen M.J."/>
        </authorList>
    </citation>
    <scope>NUCLEOTIDE SEQUENCE</scope>
    <source>
        <strain evidence="1">ChiBcec16_6824</strain>
    </source>
</reference>
<protein>
    <submittedName>
        <fullName evidence="1">HAD-IA family hydrolase</fullName>
    </submittedName>
</protein>
<reference evidence="1" key="2">
    <citation type="submission" date="2021-04" db="EMBL/GenBank/DDBJ databases">
        <authorList>
            <person name="Gilroy R."/>
        </authorList>
    </citation>
    <scope>NUCLEOTIDE SEQUENCE</scope>
    <source>
        <strain evidence="1">ChiBcec16_6824</strain>
    </source>
</reference>
<dbReference type="InterPro" id="IPR023198">
    <property type="entry name" value="PGP-like_dom2"/>
</dbReference>
<dbReference type="EMBL" id="DXDX01000162">
    <property type="protein sequence ID" value="HIY21981.1"/>
    <property type="molecule type" value="Genomic_DNA"/>
</dbReference>
<dbReference type="Gene3D" id="3.40.50.1000">
    <property type="entry name" value="HAD superfamily/HAD-like"/>
    <property type="match status" value="1"/>
</dbReference>
<dbReference type="SUPFAM" id="SSF56784">
    <property type="entry name" value="HAD-like"/>
    <property type="match status" value="1"/>
</dbReference>
<gene>
    <name evidence="1" type="ORF">H9841_08790</name>
</gene>
<name>A0A9D1Y9L2_9FIRM</name>